<dbReference type="Gene3D" id="3.30.2460.20">
    <property type="match status" value="1"/>
</dbReference>
<evidence type="ECO:0000256" key="8">
    <source>
        <dbReference type="ARBA" id="ARBA00023288"/>
    </source>
</evidence>
<dbReference type="PANTHER" id="PTHR12027">
    <property type="entry name" value="WNT RELATED"/>
    <property type="match status" value="1"/>
</dbReference>
<dbReference type="GO" id="GO:0005125">
    <property type="term" value="F:cytokine activity"/>
    <property type="evidence" value="ECO:0007669"/>
    <property type="project" value="TreeGrafter"/>
</dbReference>
<protein>
    <recommendedName>
        <fullName evidence="9">Protein Wnt</fullName>
    </recommendedName>
</protein>
<dbReference type="Proteomes" id="UP000593567">
    <property type="component" value="Unassembled WGS sequence"/>
</dbReference>
<evidence type="ECO:0000256" key="4">
    <source>
        <dbReference type="ARBA" id="ARBA00022525"/>
    </source>
</evidence>
<evidence type="ECO:0000256" key="7">
    <source>
        <dbReference type="ARBA" id="ARBA00023157"/>
    </source>
</evidence>
<dbReference type="OrthoDB" id="5945655at2759"/>
<dbReference type="SMART" id="SM00097">
    <property type="entry name" value="WNT1"/>
    <property type="match status" value="1"/>
</dbReference>
<comment type="caution">
    <text evidence="10">The sequence shown here is derived from an EMBL/GenBank/DDBJ whole genome shotgun (WGS) entry which is preliminary data.</text>
</comment>
<keyword evidence="5" id="KW-0272">Extracellular matrix</keyword>
<accession>A0A7J7IVI7</accession>
<evidence type="ECO:0000256" key="2">
    <source>
        <dbReference type="ARBA" id="ARBA00005683"/>
    </source>
</evidence>
<comment type="function">
    <text evidence="9">Ligand for members of the frizzled family of seven transmembrane receptors.</text>
</comment>
<evidence type="ECO:0000256" key="6">
    <source>
        <dbReference type="ARBA" id="ARBA00022687"/>
    </source>
</evidence>
<keyword evidence="4" id="KW-0964">Secreted</keyword>
<dbReference type="AlphaFoldDB" id="A0A7J7IVI7"/>
<evidence type="ECO:0000256" key="9">
    <source>
        <dbReference type="RuleBase" id="RU003500"/>
    </source>
</evidence>
<keyword evidence="6 9" id="KW-0879">Wnt signaling pathway</keyword>
<evidence type="ECO:0000256" key="1">
    <source>
        <dbReference type="ARBA" id="ARBA00004498"/>
    </source>
</evidence>
<dbReference type="GO" id="GO:0005109">
    <property type="term" value="F:frizzled binding"/>
    <property type="evidence" value="ECO:0007669"/>
    <property type="project" value="TreeGrafter"/>
</dbReference>
<comment type="subcellular location">
    <subcellularLocation>
        <location evidence="1 9">Secreted</location>
        <location evidence="1 9">Extracellular space</location>
        <location evidence="1 9">Extracellular matrix</location>
    </subcellularLocation>
</comment>
<organism evidence="10 11">
    <name type="scientific">Bugula neritina</name>
    <name type="common">Brown bryozoan</name>
    <name type="synonym">Sertularia neritina</name>
    <dbReference type="NCBI Taxonomy" id="10212"/>
    <lineage>
        <taxon>Eukaryota</taxon>
        <taxon>Metazoa</taxon>
        <taxon>Spiralia</taxon>
        <taxon>Lophotrochozoa</taxon>
        <taxon>Bryozoa</taxon>
        <taxon>Gymnolaemata</taxon>
        <taxon>Cheilostomatida</taxon>
        <taxon>Flustrina</taxon>
        <taxon>Buguloidea</taxon>
        <taxon>Bugulidae</taxon>
        <taxon>Bugula</taxon>
    </lineage>
</organism>
<evidence type="ECO:0000313" key="11">
    <source>
        <dbReference type="Proteomes" id="UP000593567"/>
    </source>
</evidence>
<dbReference type="GO" id="GO:0005615">
    <property type="term" value="C:extracellular space"/>
    <property type="evidence" value="ECO:0007669"/>
    <property type="project" value="TreeGrafter"/>
</dbReference>
<dbReference type="GO" id="GO:0030182">
    <property type="term" value="P:neuron differentiation"/>
    <property type="evidence" value="ECO:0007669"/>
    <property type="project" value="TreeGrafter"/>
</dbReference>
<comment type="similarity">
    <text evidence="2 9">Belongs to the Wnt family.</text>
</comment>
<dbReference type="InterPro" id="IPR043158">
    <property type="entry name" value="Wnt_C"/>
</dbReference>
<keyword evidence="7" id="KW-1015">Disulfide bond</keyword>
<reference evidence="10" key="1">
    <citation type="submission" date="2020-06" db="EMBL/GenBank/DDBJ databases">
        <title>Draft genome of Bugula neritina, a colonial animal packing powerful symbionts and potential medicines.</title>
        <authorList>
            <person name="Rayko M."/>
        </authorList>
    </citation>
    <scope>NUCLEOTIDE SEQUENCE [LARGE SCALE GENOMIC DNA]</scope>
    <source>
        <strain evidence="10">Kwan_BN1</strain>
    </source>
</reference>
<dbReference type="FunFam" id="3.30.2460.20:FF:000001">
    <property type="entry name" value="Wnt homolog"/>
    <property type="match status" value="1"/>
</dbReference>
<dbReference type="PANTHER" id="PTHR12027:SF99">
    <property type="entry name" value="PROTEIN WNT"/>
    <property type="match status" value="1"/>
</dbReference>
<evidence type="ECO:0000256" key="3">
    <source>
        <dbReference type="ARBA" id="ARBA00022473"/>
    </source>
</evidence>
<gene>
    <name evidence="10" type="ORF">EB796_023784</name>
</gene>
<name>A0A7J7IVI7_BUGNE</name>
<keyword evidence="8" id="KW-0449">Lipoprotein</keyword>
<dbReference type="InterPro" id="IPR005817">
    <property type="entry name" value="Wnt"/>
</dbReference>
<dbReference type="GO" id="GO:0045165">
    <property type="term" value="P:cell fate commitment"/>
    <property type="evidence" value="ECO:0007669"/>
    <property type="project" value="TreeGrafter"/>
</dbReference>
<evidence type="ECO:0000313" key="10">
    <source>
        <dbReference type="EMBL" id="KAF6017919.1"/>
    </source>
</evidence>
<evidence type="ECO:0000256" key="5">
    <source>
        <dbReference type="ARBA" id="ARBA00022530"/>
    </source>
</evidence>
<dbReference type="PRINTS" id="PR01349">
    <property type="entry name" value="WNTPROTEIN"/>
</dbReference>
<keyword evidence="11" id="KW-1185">Reference proteome</keyword>
<proteinExistence type="inferred from homology"/>
<keyword evidence="3 9" id="KW-0217">Developmental protein</keyword>
<dbReference type="Pfam" id="PF00110">
    <property type="entry name" value="wnt"/>
    <property type="match status" value="1"/>
</dbReference>
<sequence>MKLDYAALTTLIYILTSISPAMSQWWYLGVVGPYAGTENGIIVRPKEARSKRAQPCEDMPFLGARQKELCNQGEFIIDVISEGAAMAISECLMQFKDRRWNCTTFDTTDVFGNILSLGVREKSFVYSITSAGVMQAVTRACGRGEIGNCGCDTNVYKRDTKNQFQWGGCSHNPEFGARFAREFVDTKELENNSDSKMNLWNNEAGRQTVKKKMKTLCKCHGVSASCAVRICWRSLSDFKEVGDALKVSYDGAKKVRYVARKDALKPAQKHYAKPKKRDLVYFKESPNFCEFDSSVGSLGTMGRQCNRTSQGLDSCSLLCCGRGFVSQIKEVEEDCNCRFAWCCKVVCDKCRRKQEFNYCK</sequence>
<dbReference type="EMBL" id="VXIV02003351">
    <property type="protein sequence ID" value="KAF6017919.1"/>
    <property type="molecule type" value="Genomic_DNA"/>
</dbReference>
<dbReference type="GO" id="GO:0060070">
    <property type="term" value="P:canonical Wnt signaling pathway"/>
    <property type="evidence" value="ECO:0007669"/>
    <property type="project" value="TreeGrafter"/>
</dbReference>